<keyword evidence="1" id="KW-1133">Transmembrane helix</keyword>
<dbReference type="EMBL" id="DRUB01000049">
    <property type="protein sequence ID" value="HHR95752.1"/>
    <property type="molecule type" value="Genomic_DNA"/>
</dbReference>
<accession>A0A7C5TEM2</accession>
<evidence type="ECO:0000313" key="2">
    <source>
        <dbReference type="EMBL" id="HHP81052.1"/>
    </source>
</evidence>
<keyword evidence="1" id="KW-0812">Transmembrane</keyword>
<evidence type="ECO:0000256" key="1">
    <source>
        <dbReference type="SAM" id="Phobius"/>
    </source>
</evidence>
<dbReference type="EMBL" id="DRZI01000006">
    <property type="protein sequence ID" value="HHP81052.1"/>
    <property type="molecule type" value="Genomic_DNA"/>
</dbReference>
<feature type="transmembrane region" description="Helical" evidence="1">
    <location>
        <begin position="161"/>
        <end position="182"/>
    </location>
</feature>
<organism evidence="2">
    <name type="scientific">Ignisphaera aggregans</name>
    <dbReference type="NCBI Taxonomy" id="334771"/>
    <lineage>
        <taxon>Archaea</taxon>
        <taxon>Thermoproteota</taxon>
        <taxon>Thermoprotei</taxon>
        <taxon>Desulfurococcales</taxon>
        <taxon>Desulfurococcaceae</taxon>
        <taxon>Ignisphaera</taxon>
    </lineage>
</organism>
<sequence length="190" mass="21905">MSIVRQFIERFIIGVKDCKTIDCILIKLSSALYDIRSYVSASLNNYSASLLINEFLHDFEVMRILSGLAYEKDYVVMKILHDPRFTILNQYSHLIIASIDEAGKKVEPIKVFRSDTRAPTWQIEQQEIHSGILYNERYKEHSKKRGFGLVSSLFNKAKKSISIKIIVILTILIILTIAIIAMNMSRVSYR</sequence>
<protein>
    <submittedName>
        <fullName evidence="2">Uncharacterized protein</fullName>
    </submittedName>
</protein>
<evidence type="ECO:0000313" key="3">
    <source>
        <dbReference type="EMBL" id="HHR95752.1"/>
    </source>
</evidence>
<keyword evidence="1" id="KW-0472">Membrane</keyword>
<reference evidence="2" key="1">
    <citation type="journal article" date="2020" name="mSystems">
        <title>Genome- and Community-Level Interaction Insights into Carbon Utilization and Element Cycling Functions of Hydrothermarchaeota in Hydrothermal Sediment.</title>
        <authorList>
            <person name="Zhou Z."/>
            <person name="Liu Y."/>
            <person name="Xu W."/>
            <person name="Pan J."/>
            <person name="Luo Z.H."/>
            <person name="Li M."/>
        </authorList>
    </citation>
    <scope>NUCLEOTIDE SEQUENCE [LARGE SCALE GENOMIC DNA]</scope>
    <source>
        <strain evidence="3">SpSt-1</strain>
        <strain evidence="2">SpSt-1121</strain>
    </source>
</reference>
<proteinExistence type="predicted"/>
<dbReference type="AlphaFoldDB" id="A0A7C5TEM2"/>
<comment type="caution">
    <text evidence="2">The sequence shown here is derived from an EMBL/GenBank/DDBJ whole genome shotgun (WGS) entry which is preliminary data.</text>
</comment>
<name>A0A7C5TEM2_9CREN</name>
<gene>
    <name evidence="3" type="ORF">ENL47_02765</name>
    <name evidence="2" type="ORF">ENM84_00150</name>
</gene>